<dbReference type="SUPFAM" id="SSF100950">
    <property type="entry name" value="NagB/RpiA/CoA transferase-like"/>
    <property type="match status" value="1"/>
</dbReference>
<dbReference type="Gene3D" id="3.40.50.10420">
    <property type="entry name" value="NagB/RpiA/CoA transferase-like"/>
    <property type="match status" value="1"/>
</dbReference>
<comment type="caution">
    <text evidence="1">The sequence shown here is derived from an EMBL/GenBank/DDBJ whole genome shotgun (WGS) entry which is preliminary data.</text>
</comment>
<name>A0ABR2V0C6_9PEZI</name>
<keyword evidence="2" id="KW-1185">Reference proteome</keyword>
<dbReference type="EMBL" id="JARVKF010000235">
    <property type="protein sequence ID" value="KAK9420394.1"/>
    <property type="molecule type" value="Genomic_DNA"/>
</dbReference>
<organism evidence="1 2">
    <name type="scientific">Seiridium unicorne</name>
    <dbReference type="NCBI Taxonomy" id="138068"/>
    <lineage>
        <taxon>Eukaryota</taxon>
        <taxon>Fungi</taxon>
        <taxon>Dikarya</taxon>
        <taxon>Ascomycota</taxon>
        <taxon>Pezizomycotina</taxon>
        <taxon>Sordariomycetes</taxon>
        <taxon>Xylariomycetidae</taxon>
        <taxon>Amphisphaeriales</taxon>
        <taxon>Sporocadaceae</taxon>
        <taxon>Seiridium</taxon>
    </lineage>
</organism>
<reference evidence="1 2" key="1">
    <citation type="journal article" date="2024" name="J. Plant Pathol.">
        <title>Sequence and assembly of the genome of Seiridium unicorne, isolate CBS 538.82, causal agent of cypress canker disease.</title>
        <authorList>
            <person name="Scali E."/>
            <person name="Rocca G.D."/>
            <person name="Danti R."/>
            <person name="Garbelotto M."/>
            <person name="Barberini S."/>
            <person name="Baroncelli R."/>
            <person name="Emiliani G."/>
        </authorList>
    </citation>
    <scope>NUCLEOTIDE SEQUENCE [LARGE SCALE GENOMIC DNA]</scope>
    <source>
        <strain evidence="1 2">BM-138-508</strain>
    </source>
</reference>
<evidence type="ECO:0000313" key="1">
    <source>
        <dbReference type="EMBL" id="KAK9420394.1"/>
    </source>
</evidence>
<sequence length="267" mass="29798">MAVDPIATHKSSVRSRIWTDLLQVAIPDSRFHYDFGEYITDFIGSSDATSLLTSLPCYTDSSILFITPDNCLEELRRVALLAGKRILMTTYGIKRGFWLLDPIIIKQEWQGKLGGGHGWVWYAATLDGMERVGRQVSLADLMREQIKIPVMITGTGAINMQGIRFGKGHGYFDLEWAMLFSIGTITTHTATVSVVHDCQLLEEELRPDVFDTVCDYVVTPSRVVEVQGAQKPTCGILYDRLQPGMLEEIPPLAEFKDILGAGILENK</sequence>
<evidence type="ECO:0000313" key="2">
    <source>
        <dbReference type="Proteomes" id="UP001408356"/>
    </source>
</evidence>
<dbReference type="InterPro" id="IPR037171">
    <property type="entry name" value="NagB/RpiA_transferase-like"/>
</dbReference>
<proteinExistence type="predicted"/>
<dbReference type="InterPro" id="IPR024185">
    <property type="entry name" value="FTHF_cligase-like_sf"/>
</dbReference>
<dbReference type="Proteomes" id="UP001408356">
    <property type="component" value="Unassembled WGS sequence"/>
</dbReference>
<protein>
    <submittedName>
        <fullName evidence="1">5-formyltetrahydrofolate cyclo-ligase</fullName>
    </submittedName>
</protein>
<gene>
    <name evidence="1" type="ORF">SUNI508_06390</name>
</gene>
<dbReference type="PANTHER" id="PTHR13017:SF0">
    <property type="entry name" value="METHENYLTETRAHYDROFOLATE SYNTHASE DOMAIN-CONTAINING PROTEIN"/>
    <property type="match status" value="1"/>
</dbReference>
<dbReference type="PANTHER" id="PTHR13017">
    <property type="entry name" value="5-FORMYLTETRAHYDROFOLATE CYCLO-LIGASE-RELATED"/>
    <property type="match status" value="1"/>
</dbReference>
<dbReference type="InterPro" id="IPR002698">
    <property type="entry name" value="FTHF_cligase"/>
</dbReference>
<accession>A0ABR2V0C6</accession>
<dbReference type="Pfam" id="PF01812">
    <property type="entry name" value="5-FTHF_cyc-lig"/>
    <property type="match status" value="1"/>
</dbReference>